<sequence>MAPLPKGFSLQALPISAAIAEGRTKDAERLTYDILNAGNADKVVQKIAADMIRRHKRPRGRKKSLPQFWLQIGEQFSWLRSDGVKYEDALRQVADEFGYSETHVRKAIKEYDDAREASEDATRELYEEWEARDGRRK</sequence>
<dbReference type="EMBL" id="MDET01000001">
    <property type="protein sequence ID" value="OQM77558.1"/>
    <property type="molecule type" value="Genomic_DNA"/>
</dbReference>
<accession>A0A1V8RWK1</accession>
<dbReference type="STRING" id="1873176.BFN67_01605"/>
<dbReference type="Proteomes" id="UP000191905">
    <property type="component" value="Unassembled WGS sequence"/>
</dbReference>
<organism evidence="1 2">
    <name type="scientific">Manganibacter manganicus</name>
    <dbReference type="NCBI Taxonomy" id="1873176"/>
    <lineage>
        <taxon>Bacteria</taxon>
        <taxon>Pseudomonadati</taxon>
        <taxon>Pseudomonadota</taxon>
        <taxon>Alphaproteobacteria</taxon>
        <taxon>Hyphomicrobiales</taxon>
        <taxon>Phyllobacteriaceae</taxon>
        <taxon>Manganibacter</taxon>
    </lineage>
</organism>
<dbReference type="OrthoDB" id="8447996at2"/>
<evidence type="ECO:0000313" key="2">
    <source>
        <dbReference type="Proteomes" id="UP000191905"/>
    </source>
</evidence>
<reference evidence="1 2" key="1">
    <citation type="journal article" date="2016" name="Int. J. Syst. Evol. Microbiol.">
        <title>Pseudaminobacter manganicus sp. nov., isolated from sludge of a manganese mine.</title>
        <authorList>
            <person name="Li J."/>
            <person name="Huang J."/>
            <person name="Liao S."/>
            <person name="Wang G."/>
        </authorList>
    </citation>
    <scope>NUCLEOTIDE SEQUENCE [LARGE SCALE GENOMIC DNA]</scope>
    <source>
        <strain evidence="1 2">JH-7</strain>
    </source>
</reference>
<comment type="caution">
    <text evidence="1">The sequence shown here is derived from an EMBL/GenBank/DDBJ whole genome shotgun (WGS) entry which is preliminary data.</text>
</comment>
<name>A0A1V8RWK1_9HYPH</name>
<dbReference type="RefSeq" id="WP_080917822.1">
    <property type="nucleotide sequence ID" value="NZ_MDET01000001.1"/>
</dbReference>
<proteinExistence type="predicted"/>
<protein>
    <submittedName>
        <fullName evidence="1">Uncharacterized protein</fullName>
    </submittedName>
</protein>
<dbReference type="AlphaFoldDB" id="A0A1V8RWK1"/>
<evidence type="ECO:0000313" key="1">
    <source>
        <dbReference type="EMBL" id="OQM77558.1"/>
    </source>
</evidence>
<keyword evidence="2" id="KW-1185">Reference proteome</keyword>
<gene>
    <name evidence="1" type="ORF">BFN67_01605</name>
</gene>